<dbReference type="KEGG" id="mnv:MNVI_40160"/>
<dbReference type="EMBL" id="AP022583">
    <property type="protein sequence ID" value="BBY08698.1"/>
    <property type="molecule type" value="Genomic_DNA"/>
</dbReference>
<gene>
    <name evidence="4" type="ORF">MNVI_40160</name>
</gene>
<dbReference type="SUPFAM" id="SSF140459">
    <property type="entry name" value="PE/PPE dimer-like"/>
    <property type="match status" value="1"/>
</dbReference>
<dbReference type="InterPro" id="IPR022171">
    <property type="entry name" value="PPE_C"/>
</dbReference>
<accession>A0A7I7PJ86</accession>
<evidence type="ECO:0008006" key="6">
    <source>
        <dbReference type="Google" id="ProtNLM"/>
    </source>
</evidence>
<dbReference type="AlphaFoldDB" id="A0A7I7PJ86"/>
<reference evidence="4 5" key="1">
    <citation type="journal article" date="2019" name="Emerg. Microbes Infect.">
        <title>Comprehensive subspecies identification of 175 nontuberculous mycobacteria species based on 7547 genomic profiles.</title>
        <authorList>
            <person name="Matsumoto Y."/>
            <person name="Kinjo T."/>
            <person name="Motooka D."/>
            <person name="Nabeya D."/>
            <person name="Jung N."/>
            <person name="Uechi K."/>
            <person name="Horii T."/>
            <person name="Iida T."/>
            <person name="Fujita J."/>
            <person name="Nakamura S."/>
        </authorList>
    </citation>
    <scope>NUCLEOTIDE SEQUENCE [LARGE SCALE GENOMIC DNA]</scope>
    <source>
        <strain evidence="4 5">JCM 16367</strain>
    </source>
</reference>
<dbReference type="InterPro" id="IPR000030">
    <property type="entry name" value="PPE_dom"/>
</dbReference>
<comment type="similarity">
    <text evidence="1">Belongs to the mycobacterial PPE family.</text>
</comment>
<organism evidence="4 5">
    <name type="scientific">Mycobacterium noviomagense</name>
    <dbReference type="NCBI Taxonomy" id="459858"/>
    <lineage>
        <taxon>Bacteria</taxon>
        <taxon>Bacillati</taxon>
        <taxon>Actinomycetota</taxon>
        <taxon>Actinomycetes</taxon>
        <taxon>Mycobacteriales</taxon>
        <taxon>Mycobacteriaceae</taxon>
        <taxon>Mycobacterium</taxon>
    </lineage>
</organism>
<dbReference type="Gene3D" id="1.20.1260.20">
    <property type="entry name" value="PPE superfamily"/>
    <property type="match status" value="1"/>
</dbReference>
<sequence>MLDFGLFPPEFNSARMYAGPGAGPMLAAAAAWDTLASELYSTASSYSSAIATLASGWLGPSSVSMAAAAAPYVSWISATAGQAEATGMQAKAAVAAYEAAFAMTVPPPVIAANRALLMMLIATNFFGQNTPAIMATEAHYMEMWAQDAAAMYGYAGASQLASTFTPFVPPMPTTTEGATALQAAAAAQAAGTGAGTSAQTVAPLTSTMSMPLAATTSAPLTASSTSSSGTSSATALTGLTTSSTALTSGASMASGAGGTSASLGSSGAGMLGSASSLMRSVTPAMSMFGSFPGLSSAVGSSSGVLATPSFGSAAVTAGLGRATSVGVLSVPQSWASAAPAFNPVAASLPATTASAATPAVGAANPGSMMGAPWAPLAGRAGTAAPVASTPRFDVRPTVVQRPVYAG</sequence>
<name>A0A7I7PJ86_9MYCO</name>
<dbReference type="OrthoDB" id="4772941at2"/>
<evidence type="ECO:0000259" key="3">
    <source>
        <dbReference type="Pfam" id="PF12484"/>
    </source>
</evidence>
<evidence type="ECO:0000259" key="2">
    <source>
        <dbReference type="Pfam" id="PF00823"/>
    </source>
</evidence>
<dbReference type="Proteomes" id="UP000466894">
    <property type="component" value="Chromosome"/>
</dbReference>
<proteinExistence type="inferred from homology"/>
<dbReference type="GO" id="GO:0052572">
    <property type="term" value="P:response to host immune response"/>
    <property type="evidence" value="ECO:0007669"/>
    <property type="project" value="TreeGrafter"/>
</dbReference>
<protein>
    <recommendedName>
        <fullName evidence="6">PPE family protein</fullName>
    </recommendedName>
</protein>
<dbReference type="PANTHER" id="PTHR46766:SF1">
    <property type="entry name" value="GLUTAMINE-RICH PROTEIN 2"/>
    <property type="match status" value="1"/>
</dbReference>
<evidence type="ECO:0000313" key="4">
    <source>
        <dbReference type="EMBL" id="BBY08698.1"/>
    </source>
</evidence>
<feature type="domain" description="PPE family C-terminal" evidence="3">
    <location>
        <begin position="316"/>
        <end position="402"/>
    </location>
</feature>
<dbReference type="Pfam" id="PF12484">
    <property type="entry name" value="PPE-SVP"/>
    <property type="match status" value="1"/>
</dbReference>
<dbReference type="FunFam" id="1.20.1260.20:FF:000001">
    <property type="entry name" value="PPE family protein PPE41"/>
    <property type="match status" value="1"/>
</dbReference>
<feature type="domain" description="PPE" evidence="2">
    <location>
        <begin position="3"/>
        <end position="164"/>
    </location>
</feature>
<dbReference type="InterPro" id="IPR038332">
    <property type="entry name" value="PPE_sf"/>
</dbReference>
<evidence type="ECO:0000313" key="5">
    <source>
        <dbReference type="Proteomes" id="UP000466894"/>
    </source>
</evidence>
<dbReference type="PANTHER" id="PTHR46766">
    <property type="entry name" value="GLUTAMINE-RICH PROTEIN 2"/>
    <property type="match status" value="1"/>
</dbReference>
<dbReference type="Pfam" id="PF00823">
    <property type="entry name" value="PPE"/>
    <property type="match status" value="1"/>
</dbReference>
<evidence type="ECO:0000256" key="1">
    <source>
        <dbReference type="ARBA" id="ARBA00010652"/>
    </source>
</evidence>